<dbReference type="Proteomes" id="UP001642482">
    <property type="component" value="Unassembled WGS sequence"/>
</dbReference>
<evidence type="ECO:0000313" key="5">
    <source>
        <dbReference type="EMBL" id="CAK7223874.1"/>
    </source>
</evidence>
<dbReference type="Pfam" id="PF00135">
    <property type="entry name" value="COesterase"/>
    <property type="match status" value="1"/>
</dbReference>
<proteinExistence type="inferred from homology"/>
<feature type="domain" description="Carboxylesterase type B" evidence="4">
    <location>
        <begin position="7"/>
        <end position="524"/>
    </location>
</feature>
<keyword evidence="6" id="KW-1185">Reference proteome</keyword>
<sequence length="534" mass="59497">MTLTEPIQIETGLVAGVVSDHKPDVTIFRGIPFAASTAGENRWRAPQPAAAWNGVRDCSQFGDMAPQLPPGPLYWTEKPPSQSEDCLNLNIWTPTTKSDIGTAKYPVYVWIYGGKFLWGAGSDNNFDGTSLAAKGVIVVTFNYRLGILGWLAHPQLSAECPNGHNASGNYGLQDQIACLQWIQRNITAFGGDPSKVTIGGQSAGSACVGLHLYGPQSKGLFHGVISQSGTRHPRDPLISCLAPSYRTKQQAEREGEEIFAVKGAKTVDDMRAMSLDKLLEGNHRDDTTMWGPPPFYRACLDGWLFPRTYEETLLRGTMNDVPLLNGQNKDESGNYTHPDFSEEDLAEVAAAKYGSFASRFFELYGGEGSALQQWNAACQDNSRVGPHLHYDLWKKHAKSPIYIYHWTHAPPERRGFRTNYPVPKAKGYVFFNGSRTGAYHAAEIPYVFDSLWTAPVDPFTDTDRKVSNMACDLWANFIKTGNPNAEDKYIHWPSAGEDPDHVMQIGETLDLIPNAKNKEREQFWFDYFVDQKIW</sequence>
<evidence type="ECO:0000256" key="3">
    <source>
        <dbReference type="RuleBase" id="RU361235"/>
    </source>
</evidence>
<gene>
    <name evidence="5" type="ORF">SEUCBS140593_005380</name>
</gene>
<name>A0ABP0BXP7_9PEZI</name>
<evidence type="ECO:0000256" key="2">
    <source>
        <dbReference type="ARBA" id="ARBA00022801"/>
    </source>
</evidence>
<evidence type="ECO:0000313" key="6">
    <source>
        <dbReference type="Proteomes" id="UP001642482"/>
    </source>
</evidence>
<dbReference type="EC" id="3.1.1.-" evidence="3"/>
<dbReference type="PROSITE" id="PS00122">
    <property type="entry name" value="CARBOXYLESTERASE_B_1"/>
    <property type="match status" value="1"/>
</dbReference>
<keyword evidence="2 3" id="KW-0378">Hydrolase</keyword>
<protein>
    <recommendedName>
        <fullName evidence="3">Carboxylic ester hydrolase</fullName>
        <ecNumber evidence="3">3.1.1.-</ecNumber>
    </recommendedName>
</protein>
<accession>A0ABP0BXP7</accession>
<dbReference type="InterPro" id="IPR002018">
    <property type="entry name" value="CarbesteraseB"/>
</dbReference>
<organism evidence="5 6">
    <name type="scientific">Sporothrix eucalyptigena</name>
    <dbReference type="NCBI Taxonomy" id="1812306"/>
    <lineage>
        <taxon>Eukaryota</taxon>
        <taxon>Fungi</taxon>
        <taxon>Dikarya</taxon>
        <taxon>Ascomycota</taxon>
        <taxon>Pezizomycotina</taxon>
        <taxon>Sordariomycetes</taxon>
        <taxon>Sordariomycetidae</taxon>
        <taxon>Ophiostomatales</taxon>
        <taxon>Ophiostomataceae</taxon>
        <taxon>Sporothrix</taxon>
    </lineage>
</organism>
<dbReference type="SUPFAM" id="SSF53474">
    <property type="entry name" value="alpha/beta-Hydrolases"/>
    <property type="match status" value="1"/>
</dbReference>
<dbReference type="PANTHER" id="PTHR11559">
    <property type="entry name" value="CARBOXYLESTERASE"/>
    <property type="match status" value="1"/>
</dbReference>
<evidence type="ECO:0000256" key="1">
    <source>
        <dbReference type="ARBA" id="ARBA00005964"/>
    </source>
</evidence>
<dbReference type="InterPro" id="IPR029058">
    <property type="entry name" value="AB_hydrolase_fold"/>
</dbReference>
<evidence type="ECO:0000259" key="4">
    <source>
        <dbReference type="Pfam" id="PF00135"/>
    </source>
</evidence>
<reference evidence="5 6" key="1">
    <citation type="submission" date="2024-01" db="EMBL/GenBank/DDBJ databases">
        <authorList>
            <person name="Allen C."/>
            <person name="Tagirdzhanova G."/>
        </authorList>
    </citation>
    <scope>NUCLEOTIDE SEQUENCE [LARGE SCALE GENOMIC DNA]</scope>
</reference>
<comment type="similarity">
    <text evidence="1 3">Belongs to the type-B carboxylesterase/lipase family.</text>
</comment>
<dbReference type="InterPro" id="IPR019826">
    <property type="entry name" value="Carboxylesterase_B_AS"/>
</dbReference>
<dbReference type="Gene3D" id="3.40.50.1820">
    <property type="entry name" value="alpha/beta hydrolase"/>
    <property type="match status" value="1"/>
</dbReference>
<dbReference type="EMBL" id="CAWUHD010000052">
    <property type="protein sequence ID" value="CAK7223874.1"/>
    <property type="molecule type" value="Genomic_DNA"/>
</dbReference>
<dbReference type="InterPro" id="IPR050309">
    <property type="entry name" value="Type-B_Carboxylest/Lipase"/>
</dbReference>
<comment type="caution">
    <text evidence="5">The sequence shown here is derived from an EMBL/GenBank/DDBJ whole genome shotgun (WGS) entry which is preliminary data.</text>
</comment>